<keyword evidence="1" id="KW-0812">Transmembrane</keyword>
<sequence>MRVTTVLLAAAVAGTVVAGAPLLPAEAADAQAPLSVSPATVHRGAAVQVYLAGGAGGDAEGVDVSRAGSDWRGESPAFAEPAVLTAYGKGGNLAGETRIRCGADPGVYTVTLKGSEIRTRTEEVRLTATLTVAPDAGGTPSAACAAQERQASQPPLWTWSAGGALVAAASAAGAWAYVRRTRTRRADRA</sequence>
<keyword evidence="2" id="KW-0732">Signal</keyword>
<dbReference type="AlphaFoldDB" id="A0A919LC28"/>
<keyword evidence="1" id="KW-1133">Transmembrane helix</keyword>
<dbReference type="Proteomes" id="UP000600026">
    <property type="component" value="Unassembled WGS sequence"/>
</dbReference>
<feature type="chain" id="PRO_5039093100" description="Secreted protein" evidence="2">
    <location>
        <begin position="19"/>
        <end position="189"/>
    </location>
</feature>
<evidence type="ECO:0000313" key="3">
    <source>
        <dbReference type="EMBL" id="GHI85190.1"/>
    </source>
</evidence>
<proteinExistence type="predicted"/>
<evidence type="ECO:0000256" key="1">
    <source>
        <dbReference type="SAM" id="Phobius"/>
    </source>
</evidence>
<evidence type="ECO:0000256" key="2">
    <source>
        <dbReference type="SAM" id="SignalP"/>
    </source>
</evidence>
<dbReference type="EMBL" id="BNEE01000006">
    <property type="protein sequence ID" value="GHI85190.1"/>
    <property type="molecule type" value="Genomic_DNA"/>
</dbReference>
<keyword evidence="1" id="KW-0472">Membrane</keyword>
<evidence type="ECO:0008006" key="5">
    <source>
        <dbReference type="Google" id="ProtNLM"/>
    </source>
</evidence>
<protein>
    <recommendedName>
        <fullName evidence="5">Secreted protein</fullName>
    </recommendedName>
</protein>
<keyword evidence="4" id="KW-1185">Reference proteome</keyword>
<reference evidence="3" key="1">
    <citation type="submission" date="2020-09" db="EMBL/GenBank/DDBJ databases">
        <title>Whole genome shotgun sequence of Streptomyces xanthophaeus NBRC 12829.</title>
        <authorList>
            <person name="Komaki H."/>
            <person name="Tamura T."/>
        </authorList>
    </citation>
    <scope>NUCLEOTIDE SEQUENCE</scope>
    <source>
        <strain evidence="3">NBRC 12829</strain>
    </source>
</reference>
<name>A0A919LC28_9ACTN</name>
<evidence type="ECO:0000313" key="4">
    <source>
        <dbReference type="Proteomes" id="UP000600026"/>
    </source>
</evidence>
<feature type="signal peptide" evidence="2">
    <location>
        <begin position="1"/>
        <end position="18"/>
    </location>
</feature>
<organism evidence="3 4">
    <name type="scientific">Streptomyces xanthophaeus</name>
    <dbReference type="NCBI Taxonomy" id="67385"/>
    <lineage>
        <taxon>Bacteria</taxon>
        <taxon>Bacillati</taxon>
        <taxon>Actinomycetota</taxon>
        <taxon>Actinomycetes</taxon>
        <taxon>Kitasatosporales</taxon>
        <taxon>Streptomycetaceae</taxon>
        <taxon>Streptomyces</taxon>
    </lineage>
</organism>
<accession>A0A919LC28</accession>
<comment type="caution">
    <text evidence="3">The sequence shown here is derived from an EMBL/GenBank/DDBJ whole genome shotgun (WGS) entry which is preliminary data.</text>
</comment>
<gene>
    <name evidence="3" type="ORF">Sxan_25540</name>
</gene>
<feature type="transmembrane region" description="Helical" evidence="1">
    <location>
        <begin position="156"/>
        <end position="178"/>
    </location>
</feature>